<dbReference type="GO" id="GO:0008234">
    <property type="term" value="F:cysteine-type peptidase activity"/>
    <property type="evidence" value="ECO:0007669"/>
    <property type="project" value="InterPro"/>
</dbReference>
<reference evidence="2 3" key="1">
    <citation type="journal article" date="2021" name="Elife">
        <title>Chloroplast acquisition without the gene transfer in kleptoplastic sea slugs, Plakobranchus ocellatus.</title>
        <authorList>
            <person name="Maeda T."/>
            <person name="Takahashi S."/>
            <person name="Yoshida T."/>
            <person name="Shimamura S."/>
            <person name="Takaki Y."/>
            <person name="Nagai Y."/>
            <person name="Toyoda A."/>
            <person name="Suzuki Y."/>
            <person name="Arimoto A."/>
            <person name="Ishii H."/>
            <person name="Satoh N."/>
            <person name="Nishiyama T."/>
            <person name="Hasebe M."/>
            <person name="Maruyama T."/>
            <person name="Minagawa J."/>
            <person name="Obokata J."/>
            <person name="Shigenobu S."/>
        </authorList>
    </citation>
    <scope>NUCLEOTIDE SEQUENCE [LARGE SCALE GENOMIC DNA]</scope>
</reference>
<dbReference type="InterPro" id="IPR000668">
    <property type="entry name" value="Peptidase_C1A_C"/>
</dbReference>
<evidence type="ECO:0000259" key="1">
    <source>
        <dbReference type="Pfam" id="PF00112"/>
    </source>
</evidence>
<dbReference type="GO" id="GO:0006508">
    <property type="term" value="P:proteolysis"/>
    <property type="evidence" value="ECO:0007669"/>
    <property type="project" value="InterPro"/>
</dbReference>
<proteinExistence type="predicted"/>
<dbReference type="Gene3D" id="3.90.70.10">
    <property type="entry name" value="Cysteine proteinases"/>
    <property type="match status" value="1"/>
</dbReference>
<dbReference type="EMBL" id="BMAT01004957">
    <property type="protein sequence ID" value="GFR84572.1"/>
    <property type="molecule type" value="Genomic_DNA"/>
</dbReference>
<protein>
    <submittedName>
        <fullName evidence="2">Cathepsin L1-like</fullName>
    </submittedName>
</protein>
<evidence type="ECO:0000313" key="3">
    <source>
        <dbReference type="Proteomes" id="UP000762676"/>
    </source>
</evidence>
<accession>A0AAV4GGN4</accession>
<name>A0AAV4GGN4_9GAST</name>
<organism evidence="2 3">
    <name type="scientific">Elysia marginata</name>
    <dbReference type="NCBI Taxonomy" id="1093978"/>
    <lineage>
        <taxon>Eukaryota</taxon>
        <taxon>Metazoa</taxon>
        <taxon>Spiralia</taxon>
        <taxon>Lophotrochozoa</taxon>
        <taxon>Mollusca</taxon>
        <taxon>Gastropoda</taxon>
        <taxon>Heterobranchia</taxon>
        <taxon>Euthyneura</taxon>
        <taxon>Panpulmonata</taxon>
        <taxon>Sacoglossa</taxon>
        <taxon>Placobranchoidea</taxon>
        <taxon>Plakobranchidae</taxon>
        <taxon>Elysia</taxon>
    </lineage>
</organism>
<gene>
    <name evidence="2" type="ORF">ElyMa_002420500</name>
</gene>
<comment type="caution">
    <text evidence="2">The sequence shown here is derived from an EMBL/GenBank/DDBJ whole genome shotgun (WGS) entry which is preliminary data.</text>
</comment>
<evidence type="ECO:0000313" key="2">
    <source>
        <dbReference type="EMBL" id="GFR84572.1"/>
    </source>
</evidence>
<dbReference type="AlphaFoldDB" id="A0AAV4GGN4"/>
<dbReference type="Proteomes" id="UP000762676">
    <property type="component" value="Unassembled WGS sequence"/>
</dbReference>
<feature type="domain" description="Peptidase C1A papain C-terminal" evidence="1">
    <location>
        <begin position="2"/>
        <end position="39"/>
    </location>
</feature>
<dbReference type="SUPFAM" id="SSF54001">
    <property type="entry name" value="Cysteine proteinases"/>
    <property type="match status" value="1"/>
</dbReference>
<feature type="non-terminal residue" evidence="2">
    <location>
        <position position="1"/>
    </location>
</feature>
<keyword evidence="3" id="KW-1185">Reference proteome</keyword>
<dbReference type="InterPro" id="IPR038765">
    <property type="entry name" value="Papain-like_cys_pep_sf"/>
</dbReference>
<dbReference type="Pfam" id="PF00112">
    <property type="entry name" value="Peptidase_C1"/>
    <property type="match status" value="1"/>
</dbReference>
<sequence>EMCASSYAFAAAGAIEGQMFRRRGSSKSLSPQNIIDCASSEYSLETLRADDDNVSRNNTHMYRGVLQPTIGRRAPLAHWPS</sequence>